<feature type="domain" description="Helicase ATP-binding" evidence="6">
    <location>
        <begin position="180"/>
        <end position="325"/>
    </location>
</feature>
<keyword evidence="2" id="KW-0378">Hydrolase</keyword>
<feature type="coiled-coil region" evidence="5">
    <location>
        <begin position="17"/>
        <end position="44"/>
    </location>
</feature>
<dbReference type="InterPro" id="IPR050699">
    <property type="entry name" value="RNA-DNA_Helicase"/>
</dbReference>
<evidence type="ECO:0000259" key="6">
    <source>
        <dbReference type="PROSITE" id="PS51192"/>
    </source>
</evidence>
<evidence type="ECO:0000256" key="4">
    <source>
        <dbReference type="ARBA" id="ARBA00022840"/>
    </source>
</evidence>
<keyword evidence="1" id="KW-0547">Nucleotide-binding</keyword>
<dbReference type="PANTHER" id="PTHR12131">
    <property type="entry name" value="ATP-DEPENDENT RNA AND DNA HELICASE"/>
    <property type="match status" value="1"/>
</dbReference>
<dbReference type="AlphaFoldDB" id="A0A318SQR0"/>
<dbReference type="GO" id="GO:0016787">
    <property type="term" value="F:hydrolase activity"/>
    <property type="evidence" value="ECO:0007669"/>
    <property type="project" value="UniProtKB-KW"/>
</dbReference>
<evidence type="ECO:0000313" key="8">
    <source>
        <dbReference type="EMBL" id="PYE74880.1"/>
    </source>
</evidence>
<dbReference type="PROSITE" id="PS51194">
    <property type="entry name" value="HELICASE_CTER"/>
    <property type="match status" value="1"/>
</dbReference>
<comment type="caution">
    <text evidence="8">The sequence shown here is derived from an EMBL/GenBank/DDBJ whole genome shotgun (WGS) entry which is preliminary data.</text>
</comment>
<dbReference type="GO" id="GO:0004386">
    <property type="term" value="F:helicase activity"/>
    <property type="evidence" value="ECO:0007669"/>
    <property type="project" value="UniProtKB-KW"/>
</dbReference>
<gene>
    <name evidence="8" type="ORF">DFQ15_12322</name>
</gene>
<dbReference type="InterPro" id="IPR001650">
    <property type="entry name" value="Helicase_C-like"/>
</dbReference>
<dbReference type="Gene3D" id="1.20.58.1080">
    <property type="match status" value="1"/>
</dbReference>
<evidence type="ECO:0000256" key="2">
    <source>
        <dbReference type="ARBA" id="ARBA00022801"/>
    </source>
</evidence>
<dbReference type="Pfam" id="PF00271">
    <property type="entry name" value="Helicase_C"/>
    <property type="match status" value="1"/>
</dbReference>
<evidence type="ECO:0000256" key="3">
    <source>
        <dbReference type="ARBA" id="ARBA00022806"/>
    </source>
</evidence>
<dbReference type="Gene3D" id="3.40.50.300">
    <property type="entry name" value="P-loop containing nucleotide triphosphate hydrolases"/>
    <property type="match status" value="2"/>
</dbReference>
<dbReference type="PANTHER" id="PTHR12131:SF1">
    <property type="entry name" value="ATP-DEPENDENT RNA HELICASE SUPV3L1, MITOCHONDRIAL-RELATED"/>
    <property type="match status" value="1"/>
</dbReference>
<keyword evidence="5" id="KW-0175">Coiled coil</keyword>
<dbReference type="EMBL" id="QJTC01000023">
    <property type="protein sequence ID" value="PYE74880.1"/>
    <property type="molecule type" value="Genomic_DNA"/>
</dbReference>
<dbReference type="InterPro" id="IPR022192">
    <property type="entry name" value="SUV3_C"/>
</dbReference>
<dbReference type="GO" id="GO:0005524">
    <property type="term" value="F:ATP binding"/>
    <property type="evidence" value="ECO:0007669"/>
    <property type="project" value="UniProtKB-KW"/>
</dbReference>
<keyword evidence="9" id="KW-1185">Reference proteome</keyword>
<dbReference type="SMART" id="SM00490">
    <property type="entry name" value="HELICc"/>
    <property type="match status" value="1"/>
</dbReference>
<dbReference type="InterPro" id="IPR041082">
    <property type="entry name" value="Suv3_C_1"/>
</dbReference>
<accession>A0A318SQR0</accession>
<dbReference type="InterPro" id="IPR055206">
    <property type="entry name" value="DEXQc_SUV3"/>
</dbReference>
<evidence type="ECO:0000259" key="7">
    <source>
        <dbReference type="PROSITE" id="PS51194"/>
    </source>
</evidence>
<sequence>MNQHSTLPTHPSDEPSAEALAAQVKELNALLERSKATLVKTESAVAYSVKGEVVVDGLRVPYSLIPAQAVLAQVGRWVKLPAYKQVALLASQLNERVAADFEREVAAFVMNAIRRAADRGVETGDYCWDALLRPKELAPKAFELAMDRIEAAAGQRTADLAAERTRQSINLAQFPDTFHTAAGMRRKIIALLGPTNSGKTHEAMVALQAAKSGVYLAPLRLLALENYERLKAAKVPVDLITGEERRIQPGATHVASTVEMLDTHTRVEVAVIDEIQMLGDSDRGAAWTAAVCGVPADTVYLVGSTTARAAVESLARRLGCECEVREMQRKSKLSMGDKPLDSLRQLKAGDAVIAFSRRDVLQLAEQVAQAGFSVATIYGNLSPEVRQAQAEAFRSGQAQVLVATDAIGMGLNLPISRVIFTTDTKYDGTEDGPIPTWLVQQIGGRAGRFGMSESGTVLGLGGRVHKAIRKQLTAALEPVARTGFYVAPTQEHLQQIEMVTQENRLLQLLTLFRRNIDVNDVFFVPTSLTEQLDRAKWLDGLRMPLHERFLFSLVPLSTRLPKFQDQLWTWANAVERKHPSTIQAVGLREGRSSLQDAEDACKIYSAYAWLSQRMPAHFPDGPAAVEMAIEASALVNKVLRQQNRGKSRPGRQSAAGLLR</sequence>
<dbReference type="Pfam" id="PF18147">
    <property type="entry name" value="Suv3_C_1"/>
    <property type="match status" value="1"/>
</dbReference>
<keyword evidence="4" id="KW-0067">ATP-binding</keyword>
<name>A0A318SQR0_9BURK</name>
<dbReference type="InterPro" id="IPR014001">
    <property type="entry name" value="Helicase_ATP-bd"/>
</dbReference>
<dbReference type="RefSeq" id="WP_199399888.1">
    <property type="nucleotide sequence ID" value="NZ_JAMOFZ010000022.1"/>
</dbReference>
<evidence type="ECO:0000313" key="9">
    <source>
        <dbReference type="Proteomes" id="UP000247540"/>
    </source>
</evidence>
<dbReference type="SMART" id="SM00487">
    <property type="entry name" value="DEXDc"/>
    <property type="match status" value="1"/>
</dbReference>
<reference evidence="8 9" key="1">
    <citation type="submission" date="2018-06" db="EMBL/GenBank/DDBJ databases">
        <title>Genomic Encyclopedia of Type Strains, Phase III (KMG-III): the genomes of soil and plant-associated and newly described type strains.</title>
        <authorList>
            <person name="Whitman W."/>
        </authorList>
    </citation>
    <scope>NUCLEOTIDE SEQUENCE [LARGE SCALE GENOMIC DNA]</scope>
    <source>
        <strain evidence="8 9">CECT 7646</strain>
    </source>
</reference>
<dbReference type="Gene3D" id="1.20.272.40">
    <property type="match status" value="1"/>
</dbReference>
<dbReference type="Pfam" id="PF12513">
    <property type="entry name" value="SUV3_C"/>
    <property type="match status" value="1"/>
</dbReference>
<evidence type="ECO:0000256" key="1">
    <source>
        <dbReference type="ARBA" id="ARBA00022741"/>
    </source>
</evidence>
<dbReference type="InterPro" id="IPR027417">
    <property type="entry name" value="P-loop_NTPase"/>
</dbReference>
<feature type="domain" description="Helicase C-terminal" evidence="7">
    <location>
        <begin position="342"/>
        <end position="497"/>
    </location>
</feature>
<dbReference type="Proteomes" id="UP000247540">
    <property type="component" value="Unassembled WGS sequence"/>
</dbReference>
<evidence type="ECO:0000256" key="5">
    <source>
        <dbReference type="SAM" id="Coils"/>
    </source>
</evidence>
<dbReference type="Pfam" id="PF22527">
    <property type="entry name" value="DEXQc_Suv3"/>
    <property type="match status" value="1"/>
</dbReference>
<protein>
    <submittedName>
        <fullName evidence="8">ATP-dependent RNA helicase SUPV3L1/SUV3</fullName>
    </submittedName>
</protein>
<proteinExistence type="predicted"/>
<dbReference type="SUPFAM" id="SSF52540">
    <property type="entry name" value="P-loop containing nucleoside triphosphate hydrolases"/>
    <property type="match status" value="1"/>
</dbReference>
<keyword evidence="3 8" id="KW-0347">Helicase</keyword>
<organism evidence="8 9">
    <name type="scientific">Xylophilus ampelinus</name>
    <dbReference type="NCBI Taxonomy" id="54067"/>
    <lineage>
        <taxon>Bacteria</taxon>
        <taxon>Pseudomonadati</taxon>
        <taxon>Pseudomonadota</taxon>
        <taxon>Betaproteobacteria</taxon>
        <taxon>Burkholderiales</taxon>
        <taxon>Xylophilus</taxon>
    </lineage>
</organism>
<dbReference type="PROSITE" id="PS51192">
    <property type="entry name" value="HELICASE_ATP_BIND_1"/>
    <property type="match status" value="1"/>
</dbReference>